<dbReference type="Proteomes" id="UP000827892">
    <property type="component" value="Chromosome II"/>
</dbReference>
<evidence type="ECO:0000313" key="3">
    <source>
        <dbReference type="EMBL" id="ULU05702.1"/>
    </source>
</evidence>
<dbReference type="EMBL" id="CP090892">
    <property type="protein sequence ID" value="ULU05702.1"/>
    <property type="molecule type" value="Genomic_DNA"/>
</dbReference>
<dbReference type="AlphaFoldDB" id="A0AAE9IU07"/>
<keyword evidence="2" id="KW-0732">Signal</keyword>
<protein>
    <submittedName>
        <fullName evidence="3">Uncharacterized protein</fullName>
    </submittedName>
</protein>
<evidence type="ECO:0000256" key="1">
    <source>
        <dbReference type="SAM" id="MobiDB-lite"/>
    </source>
</evidence>
<feature type="signal peptide" evidence="2">
    <location>
        <begin position="1"/>
        <end position="18"/>
    </location>
</feature>
<name>A0AAE9IU07_CAEBR</name>
<reference evidence="3 4" key="1">
    <citation type="submission" date="2022-05" db="EMBL/GenBank/DDBJ databases">
        <title>Chromosome-level reference genomes for two strains of Caenorhabditis briggsae: an improved platform for comparative genomics.</title>
        <authorList>
            <person name="Stevens L."/>
            <person name="Andersen E.C."/>
        </authorList>
    </citation>
    <scope>NUCLEOTIDE SEQUENCE [LARGE SCALE GENOMIC DNA]</scope>
    <source>
        <strain evidence="3">QX1410_ONT</strain>
        <tissue evidence="3">Whole-organism</tissue>
    </source>
</reference>
<sequence>MRVQISIFFVILITLISAENVYKVRKLYRRSDTRRSAADDDLDMAAAELVFKEKHFLKSGGDQIEGPPRKLPFGTEHAASDNTGAPSAELTFAELQKTHLEDIEKEEGTLKSSMIGEGTEKLEENEGSLPSETPKAHGLEKNTFSGGVNDGSTSSVSSSGLLSWQQPLPSQGRLIAYDFHVNPEYPQFAPRARGLVGIPDGWNLDKQVDEEFRSGFRKVDFRRRIFLH</sequence>
<feature type="chain" id="PRO_5041931048" evidence="2">
    <location>
        <begin position="19"/>
        <end position="228"/>
    </location>
</feature>
<gene>
    <name evidence="3" type="ORF">L3Y34_017975</name>
</gene>
<evidence type="ECO:0000256" key="2">
    <source>
        <dbReference type="SAM" id="SignalP"/>
    </source>
</evidence>
<accession>A0AAE9IU07</accession>
<evidence type="ECO:0000313" key="4">
    <source>
        <dbReference type="Proteomes" id="UP000827892"/>
    </source>
</evidence>
<organism evidence="3 4">
    <name type="scientific">Caenorhabditis briggsae</name>
    <dbReference type="NCBI Taxonomy" id="6238"/>
    <lineage>
        <taxon>Eukaryota</taxon>
        <taxon>Metazoa</taxon>
        <taxon>Ecdysozoa</taxon>
        <taxon>Nematoda</taxon>
        <taxon>Chromadorea</taxon>
        <taxon>Rhabditida</taxon>
        <taxon>Rhabditina</taxon>
        <taxon>Rhabditomorpha</taxon>
        <taxon>Rhabditoidea</taxon>
        <taxon>Rhabditidae</taxon>
        <taxon>Peloderinae</taxon>
        <taxon>Caenorhabditis</taxon>
    </lineage>
</organism>
<proteinExistence type="predicted"/>
<feature type="region of interest" description="Disordered" evidence="1">
    <location>
        <begin position="104"/>
        <end position="152"/>
    </location>
</feature>